<feature type="compositionally biased region" description="Low complexity" evidence="6">
    <location>
        <begin position="1453"/>
        <end position="1464"/>
    </location>
</feature>
<proteinExistence type="predicted"/>
<evidence type="ECO:0000259" key="9">
    <source>
        <dbReference type="Pfam" id="PF24760"/>
    </source>
</evidence>
<keyword evidence="5" id="KW-0966">Cell projection</keyword>
<dbReference type="PANTHER" id="PTHR15722:SF7">
    <property type="entry name" value="INTRAFLAGELLAR TRANSPORT PROTEIN 140 HOMOLOG"/>
    <property type="match status" value="1"/>
</dbReference>
<dbReference type="OrthoDB" id="10258787at2759"/>
<dbReference type="GO" id="GO:0030991">
    <property type="term" value="C:intraciliary transport particle A"/>
    <property type="evidence" value="ECO:0007669"/>
    <property type="project" value="TreeGrafter"/>
</dbReference>
<feature type="domain" description="IFT140 first beta-propeller" evidence="7">
    <location>
        <begin position="12"/>
        <end position="154"/>
    </location>
</feature>
<dbReference type="PANTHER" id="PTHR15722">
    <property type="entry name" value="IFT140/172-RELATED"/>
    <property type="match status" value="1"/>
</dbReference>
<feature type="region of interest" description="Disordered" evidence="6">
    <location>
        <begin position="621"/>
        <end position="669"/>
    </location>
</feature>
<evidence type="ECO:0000259" key="8">
    <source>
        <dbReference type="Pfam" id="PF23385"/>
    </source>
</evidence>
<dbReference type="InterPro" id="IPR056154">
    <property type="entry name" value="Beta-prop_IFT140_1st"/>
</dbReference>
<evidence type="ECO:0000256" key="2">
    <source>
        <dbReference type="ARBA" id="ARBA00022574"/>
    </source>
</evidence>
<dbReference type="InterPro" id="IPR015943">
    <property type="entry name" value="WD40/YVTN_repeat-like_dom_sf"/>
</dbReference>
<dbReference type="STRING" id="53468.A0A158QVA3"/>
<keyword evidence="4" id="KW-0969">Cilium</keyword>
<accession>A0A158QVA3</accession>
<feature type="domain" description="IF140/IFT172/WDR19 TPR" evidence="10">
    <location>
        <begin position="799"/>
        <end position="1284"/>
    </location>
</feature>
<feature type="region of interest" description="Disordered" evidence="6">
    <location>
        <begin position="1446"/>
        <end position="1498"/>
    </location>
</feature>
<name>A0A158QVA3_MESCO</name>
<feature type="domain" description="IFT140 second beta-propeller" evidence="8">
    <location>
        <begin position="323"/>
        <end position="432"/>
    </location>
</feature>
<dbReference type="InterPro" id="IPR056168">
    <property type="entry name" value="TPR_IF140/IFT172/WDR19"/>
</dbReference>
<dbReference type="Gene3D" id="2.130.10.10">
    <property type="entry name" value="YVTN repeat-like/Quinoprotein amine dehydrogenase"/>
    <property type="match status" value="1"/>
</dbReference>
<dbReference type="InterPro" id="IPR056155">
    <property type="entry name" value="Beta-prop_IFT140_2nd"/>
</dbReference>
<dbReference type="Proteomes" id="UP000267029">
    <property type="component" value="Unassembled WGS sequence"/>
</dbReference>
<dbReference type="Pfam" id="PF24760">
    <property type="entry name" value="TPR_IF140_C"/>
    <property type="match status" value="1"/>
</dbReference>
<keyword evidence="12" id="KW-1185">Reference proteome</keyword>
<evidence type="ECO:0000313" key="11">
    <source>
        <dbReference type="EMBL" id="VDD81538.1"/>
    </source>
</evidence>
<evidence type="ECO:0000313" key="12">
    <source>
        <dbReference type="Proteomes" id="UP000267029"/>
    </source>
</evidence>
<evidence type="ECO:0000259" key="7">
    <source>
        <dbReference type="Pfam" id="PF23383"/>
    </source>
</evidence>
<protein>
    <submittedName>
        <fullName evidence="11">Uncharacterized protein</fullName>
    </submittedName>
</protein>
<keyword evidence="2" id="KW-0853">WD repeat</keyword>
<evidence type="ECO:0000256" key="3">
    <source>
        <dbReference type="ARBA" id="ARBA00022737"/>
    </source>
</evidence>
<dbReference type="Pfam" id="PF23383">
    <property type="entry name" value="Beta-prop_IFT140_1st"/>
    <property type="match status" value="1"/>
</dbReference>
<feature type="compositionally biased region" description="Polar residues" evidence="6">
    <location>
        <begin position="653"/>
        <end position="662"/>
    </location>
</feature>
<evidence type="ECO:0000256" key="1">
    <source>
        <dbReference type="ARBA" id="ARBA00004138"/>
    </source>
</evidence>
<dbReference type="Pfam" id="PF24762">
    <property type="entry name" value="TPR_IF140-IFT172"/>
    <property type="match status" value="1"/>
</dbReference>
<evidence type="ECO:0000259" key="10">
    <source>
        <dbReference type="Pfam" id="PF24762"/>
    </source>
</evidence>
<feature type="domain" description="IF140 C-terminal TPR" evidence="9">
    <location>
        <begin position="1292"/>
        <end position="1423"/>
    </location>
</feature>
<feature type="domain" description="IFT140 second beta-propeller" evidence="8">
    <location>
        <begin position="517"/>
        <end position="717"/>
    </location>
</feature>
<reference evidence="11 12" key="1">
    <citation type="submission" date="2018-10" db="EMBL/GenBank/DDBJ databases">
        <authorList>
            <consortium name="Pathogen Informatics"/>
        </authorList>
    </citation>
    <scope>NUCLEOTIDE SEQUENCE [LARGE SCALE GENOMIC DNA]</scope>
</reference>
<dbReference type="GO" id="GO:0036064">
    <property type="term" value="C:ciliary basal body"/>
    <property type="evidence" value="ECO:0007669"/>
    <property type="project" value="TreeGrafter"/>
</dbReference>
<dbReference type="GO" id="GO:0005930">
    <property type="term" value="C:axoneme"/>
    <property type="evidence" value="ECO:0007669"/>
    <property type="project" value="TreeGrafter"/>
</dbReference>
<evidence type="ECO:0000256" key="4">
    <source>
        <dbReference type="ARBA" id="ARBA00023069"/>
    </source>
</evidence>
<keyword evidence="3" id="KW-0677">Repeat</keyword>
<feature type="compositionally biased region" description="Low complexity" evidence="6">
    <location>
        <begin position="621"/>
        <end position="633"/>
    </location>
</feature>
<dbReference type="Pfam" id="PF23385">
    <property type="entry name" value="Beta-prop_IFT140_2nd"/>
    <property type="match status" value="2"/>
</dbReference>
<feature type="compositionally biased region" description="Acidic residues" evidence="6">
    <location>
        <begin position="1471"/>
        <end position="1482"/>
    </location>
</feature>
<evidence type="ECO:0000256" key="5">
    <source>
        <dbReference type="ARBA" id="ARBA00023273"/>
    </source>
</evidence>
<dbReference type="InterPro" id="IPR036322">
    <property type="entry name" value="WD40_repeat_dom_sf"/>
</dbReference>
<dbReference type="Gene3D" id="1.25.40.470">
    <property type="match status" value="2"/>
</dbReference>
<feature type="region of interest" description="Disordered" evidence="6">
    <location>
        <begin position="739"/>
        <end position="760"/>
    </location>
</feature>
<sequence length="1498" mass="167075">MGRNTETRTERLSVLAQCNAPVLQLLVDQKHKVLLVITKENMLIEFKFNDEHGLSVTELLTLKLPSQLNDKPSFSWAGEMTLAMSLGENVVRLWDIAKSDNYTLSPNVQSNPSRKKAVIIGKLAYCSEYQLLAAGLNDGQVALWKRTDRRRSQKMSILDCDQQSLFSATGSQTVETGSNIVEPESCWKAQLPIDLLSNHADEHLRETDADISVKILSWDPVRGTLAACYGVSNSDDQTAGELGEEGSEPRVFSAFILHQQPLCANLGGGGSALVQISPQCLAVFSSNQTQFAKPAGLDLVSMRNTLPSGSSVASSFAEPVESTESKIYVEEQLRAAFCTAELVAVWNGRQVQVYKHGFSQDISPFSAFICEFELIGVHGQCILTKEEHKIQVRSVQGTVKQLINFTETEGLISLTSVCNGFLACLTESGFLRTEVRQMNLSKMISSVLPPAISSGLANGDSQPPRLHVSWLSVNNNASAVAFSLLKAPTSAPFGSSTTNGNIKLQSNEKSTACVAPQPDWRLFVWQIDSDRVQVFDFATGECTPLQSSRETQNEEGADARECENKPPSNIAQASSEVVRDHYPIRHYWDLYDPRLLVVEAARLPHEACPVPLAGVEAGTATATTSTTDASSLDETFETTNDSHRQHKRPLSRISANSNSECFSSGPMKPSEMATSRNIVVSFFVSPEQNCMIVQESFHLSSHHASLIGVEVPYFYFSVEPDFARSQAVDVQTNMGIRETGEASLVPTRDDEDGGGDGDKSALVSHHLSRHVMRDFHGLEGADSMTREAILNFSFYLAQGEMDTAFKSMKLIRSTAVWQNMAKMCVSTRRLDVGLVCLGKMGNAFGAAMVRQALKSESSLIAQTGELALQLGMTTEAERLFIECGRWDLVVRLHRCLGHWEEAIQVAEKHNRVRLRNTHYAYAMELKKQDHINDAANHFIQSNTHLVEVPRMLRDSPEKLEEFIKAHPNRELQRWWAQSLEAEGLLEEAEVYYTLAKDYLSLVRIYCCLNREDAALALCNETGDAAACYHLARQLEAKKNVDHAIHLYTRARAYSCAIRLCREYNRNEHLYSLAQLAAPDDMLDAARYLERQPGFEEKAILLYQRGGQLNRAINLAFQTRQYNALSSISYCIDANCDPDLLRKCANFFLQNSQFEKAVEILAIGQKWAEAVQLCSDYDVTITDDLAEKLTPPPEATSVDRNEVLTRLGYHCLTQGHYHLACKKFTQAGDRVSAMKALLRSGDTEKIIFFANVSKQKDIYIMAANYLQTLDTWRTKTDIVRLIVQFYTRGKALDSLASFYEACAQMEIEEFHSYEKAMGALTEAYKAMSRAAAHAADATDMKIDPRLEQRLITIKSKILLCKQFVETQLLFEEDPMEALSQFQAMLEEPETSKIIRPGDIYAAMIRKLVDKEHYKAAYTCLQDMREKLGGREAVSRYLDKETQVAIFRALDMPTSRPSDSRGSSSSEQREMNGGEDEESIEDNVEATTGSDNDNIDDKYL</sequence>
<evidence type="ECO:0000256" key="6">
    <source>
        <dbReference type="SAM" id="MobiDB-lite"/>
    </source>
</evidence>
<comment type="subcellular location">
    <subcellularLocation>
        <location evidence="1">Cell projection</location>
        <location evidence="1">Cilium</location>
    </subcellularLocation>
</comment>
<dbReference type="InterPro" id="IPR056156">
    <property type="entry name" value="TPR_IF140_C"/>
</dbReference>
<feature type="region of interest" description="Disordered" evidence="6">
    <location>
        <begin position="544"/>
        <end position="568"/>
    </location>
</feature>
<dbReference type="SUPFAM" id="SSF50978">
    <property type="entry name" value="WD40 repeat-like"/>
    <property type="match status" value="1"/>
</dbReference>
<dbReference type="GO" id="GO:0035721">
    <property type="term" value="P:intraciliary retrograde transport"/>
    <property type="evidence" value="ECO:0007669"/>
    <property type="project" value="TreeGrafter"/>
</dbReference>
<organism evidence="11 12">
    <name type="scientific">Mesocestoides corti</name>
    <name type="common">Flatworm</name>
    <dbReference type="NCBI Taxonomy" id="53468"/>
    <lineage>
        <taxon>Eukaryota</taxon>
        <taxon>Metazoa</taxon>
        <taxon>Spiralia</taxon>
        <taxon>Lophotrochozoa</taxon>
        <taxon>Platyhelminthes</taxon>
        <taxon>Cestoda</taxon>
        <taxon>Eucestoda</taxon>
        <taxon>Cyclophyllidea</taxon>
        <taxon>Mesocestoididae</taxon>
        <taxon>Mesocestoides</taxon>
    </lineage>
</organism>
<gene>
    <name evidence="11" type="ORF">MCOS_LOCUS7541</name>
</gene>
<dbReference type="EMBL" id="UXSR01005378">
    <property type="protein sequence ID" value="VDD81538.1"/>
    <property type="molecule type" value="Genomic_DNA"/>
</dbReference>